<sequence length="46" mass="5314">ATDPSLNFPSSLDNEKNKRRISLLSEFVTLLVIIWDYNKRGLNTSF</sequence>
<dbReference type="AlphaFoldDB" id="A0A0K2UUI7"/>
<reference evidence="1" key="1">
    <citation type="submission" date="2014-05" db="EMBL/GenBank/DDBJ databases">
        <authorList>
            <person name="Chronopoulou M."/>
        </authorList>
    </citation>
    <scope>NUCLEOTIDE SEQUENCE</scope>
    <source>
        <tissue evidence="1">Whole organism</tissue>
    </source>
</reference>
<accession>A0A0K2UUI7</accession>
<dbReference type="EMBL" id="HACA01024528">
    <property type="protein sequence ID" value="CDW41889.1"/>
    <property type="molecule type" value="Transcribed_RNA"/>
</dbReference>
<feature type="non-terminal residue" evidence="1">
    <location>
        <position position="1"/>
    </location>
</feature>
<proteinExistence type="predicted"/>
<protein>
    <submittedName>
        <fullName evidence="1">Uncharacterized protein</fullName>
    </submittedName>
</protein>
<name>A0A0K2UUI7_LEPSM</name>
<organism evidence="1">
    <name type="scientific">Lepeophtheirus salmonis</name>
    <name type="common">Salmon louse</name>
    <name type="synonym">Caligus salmonis</name>
    <dbReference type="NCBI Taxonomy" id="72036"/>
    <lineage>
        <taxon>Eukaryota</taxon>
        <taxon>Metazoa</taxon>
        <taxon>Ecdysozoa</taxon>
        <taxon>Arthropoda</taxon>
        <taxon>Crustacea</taxon>
        <taxon>Multicrustacea</taxon>
        <taxon>Hexanauplia</taxon>
        <taxon>Copepoda</taxon>
        <taxon>Siphonostomatoida</taxon>
        <taxon>Caligidae</taxon>
        <taxon>Lepeophtheirus</taxon>
    </lineage>
</organism>
<evidence type="ECO:0000313" key="1">
    <source>
        <dbReference type="EMBL" id="CDW41889.1"/>
    </source>
</evidence>